<dbReference type="Pfam" id="PF11751">
    <property type="entry name" value="PorP_SprF"/>
    <property type="match status" value="1"/>
</dbReference>
<dbReference type="SUPFAM" id="SSF110997">
    <property type="entry name" value="Sporulation related repeat"/>
    <property type="match status" value="1"/>
</dbReference>
<feature type="chain" id="PRO_5040946319" evidence="1">
    <location>
        <begin position="21"/>
        <end position="457"/>
    </location>
</feature>
<evidence type="ECO:0000256" key="1">
    <source>
        <dbReference type="SAM" id="SignalP"/>
    </source>
</evidence>
<dbReference type="AlphaFoldDB" id="A0A9X1HV06"/>
<dbReference type="Gene3D" id="3.30.70.1070">
    <property type="entry name" value="Sporulation related repeat"/>
    <property type="match status" value="1"/>
</dbReference>
<reference evidence="3" key="1">
    <citation type="submission" date="2021-09" db="EMBL/GenBank/DDBJ databases">
        <title>Fulvivirga sp. isolated from coastal sediment.</title>
        <authorList>
            <person name="Yu H."/>
        </authorList>
    </citation>
    <scope>NUCLEOTIDE SEQUENCE</scope>
    <source>
        <strain evidence="3">1062</strain>
    </source>
</reference>
<dbReference type="EMBL" id="JAIXNE010000007">
    <property type="protein sequence ID" value="MCA6078778.1"/>
    <property type="molecule type" value="Genomic_DNA"/>
</dbReference>
<gene>
    <name evidence="3" type="ORF">LDX50_28140</name>
</gene>
<dbReference type="InterPro" id="IPR019861">
    <property type="entry name" value="PorP/SprF_Bacteroidetes"/>
</dbReference>
<dbReference type="InterPro" id="IPR007730">
    <property type="entry name" value="SPOR-like_dom"/>
</dbReference>
<feature type="domain" description="SPOR" evidence="2">
    <location>
        <begin position="375"/>
        <end position="454"/>
    </location>
</feature>
<protein>
    <submittedName>
        <fullName evidence="3">PorP/SprF family type IX secretion system membrane protein</fullName>
    </submittedName>
</protein>
<dbReference type="InterPro" id="IPR036680">
    <property type="entry name" value="SPOR-like_sf"/>
</dbReference>
<evidence type="ECO:0000313" key="3">
    <source>
        <dbReference type="EMBL" id="MCA6078778.1"/>
    </source>
</evidence>
<comment type="caution">
    <text evidence="3">The sequence shown here is derived from an EMBL/GenBank/DDBJ whole genome shotgun (WGS) entry which is preliminary data.</text>
</comment>
<keyword evidence="4" id="KW-1185">Reference proteome</keyword>
<dbReference type="GO" id="GO:0042834">
    <property type="term" value="F:peptidoglycan binding"/>
    <property type="evidence" value="ECO:0007669"/>
    <property type="project" value="InterPro"/>
</dbReference>
<dbReference type="RefSeq" id="WP_225699639.1">
    <property type="nucleotide sequence ID" value="NZ_JAIXNE010000007.1"/>
</dbReference>
<evidence type="ECO:0000259" key="2">
    <source>
        <dbReference type="PROSITE" id="PS51724"/>
    </source>
</evidence>
<evidence type="ECO:0000313" key="4">
    <source>
        <dbReference type="Proteomes" id="UP001139409"/>
    </source>
</evidence>
<dbReference type="Pfam" id="PF05036">
    <property type="entry name" value="SPOR"/>
    <property type="match status" value="1"/>
</dbReference>
<accession>A0A9X1HV06</accession>
<dbReference type="PROSITE" id="PS51724">
    <property type="entry name" value="SPOR"/>
    <property type="match status" value="1"/>
</dbReference>
<keyword evidence="1" id="KW-0732">Signal</keyword>
<sequence length="457" mass="50794">MIRFFSLVVLFFGLVFQGTAQQSPVYSHYFINPVLVNPSFTGSSGFTDLSLNYRNQWAGIEGAPSTINAILQLPLSTKVSMGMNLLSDKRGALSTYETAVMTSYHLPLSKDIQVNFGLQLGVGRNSIDFSGADLAIDRAMENNWYATGSFGMNVSLGRLKLAFAMPELFENDILNQSNFEELGLDVMEQTLSSVSYNFELSPQWSLEPYALLRTDKEGKSQWEAAGVVTYKGFAWIGATYREDGGVGGLVGLSVNDWLRFSYAYEASSQMVSGFGNGSHEIQLNFRLGKRNKRIDAQKQPLITTAQNSEDPADEEINQSIQDEPVEEEVIAAAAAPSVQEAIVKEKHEEIQNSEDVESISLDYDTEKELADNDGSQMEPGYYVVVGAFKIPENADRYNAAVQKKGYTSAMGYSRTTGFTYIYIMHTDSENQAKDTTRSIKKIKTLYFPEAWVLHIRS</sequence>
<organism evidence="3 4">
    <name type="scientific">Fulvivirga sedimenti</name>
    <dbReference type="NCBI Taxonomy" id="2879465"/>
    <lineage>
        <taxon>Bacteria</taxon>
        <taxon>Pseudomonadati</taxon>
        <taxon>Bacteroidota</taxon>
        <taxon>Cytophagia</taxon>
        <taxon>Cytophagales</taxon>
        <taxon>Fulvivirgaceae</taxon>
        <taxon>Fulvivirga</taxon>
    </lineage>
</organism>
<feature type="signal peptide" evidence="1">
    <location>
        <begin position="1"/>
        <end position="20"/>
    </location>
</feature>
<dbReference type="NCBIfam" id="TIGR03519">
    <property type="entry name" value="T9SS_PorP_fam"/>
    <property type="match status" value="1"/>
</dbReference>
<dbReference type="Proteomes" id="UP001139409">
    <property type="component" value="Unassembled WGS sequence"/>
</dbReference>
<name>A0A9X1HV06_9BACT</name>
<proteinExistence type="predicted"/>